<evidence type="ECO:0000256" key="4">
    <source>
        <dbReference type="ARBA" id="ARBA00022786"/>
    </source>
</evidence>
<name>A0A232EUT8_9HYME</name>
<sequence>MDGPGSITWEEFVANAEELLKLSEEISDRWEFPGDKNCPGQAYLKRQEKTLVSIDYPIDEPQEDVDDWTGSRDPFEASSDQKRPLVLEHHVLWSMSYSVPLIYFNGWKSDFPGINPVSVEVAQRLNNQRLGYGELSQAMHPLLARPFLHLHPCGSRELLQLTGKSANPLVSWLSLVAPVALNLRMRPEYFRLTLSAEQKEKDTAEE</sequence>
<dbReference type="PANTHER" id="PTHR14957:SF1">
    <property type="entry name" value="UBIQUITIN-LIKE-CONJUGATING ENZYME ATG10"/>
    <property type="match status" value="1"/>
</dbReference>
<dbReference type="Pfam" id="PF03987">
    <property type="entry name" value="Autophagy_act_C"/>
    <property type="match status" value="1"/>
</dbReference>
<dbReference type="Gene3D" id="3.30.1460.50">
    <property type="match status" value="1"/>
</dbReference>
<organism evidence="7 8">
    <name type="scientific">Trichomalopsis sarcophagae</name>
    <dbReference type="NCBI Taxonomy" id="543379"/>
    <lineage>
        <taxon>Eukaryota</taxon>
        <taxon>Metazoa</taxon>
        <taxon>Ecdysozoa</taxon>
        <taxon>Arthropoda</taxon>
        <taxon>Hexapoda</taxon>
        <taxon>Insecta</taxon>
        <taxon>Pterygota</taxon>
        <taxon>Neoptera</taxon>
        <taxon>Endopterygota</taxon>
        <taxon>Hymenoptera</taxon>
        <taxon>Apocrita</taxon>
        <taxon>Proctotrupomorpha</taxon>
        <taxon>Chalcidoidea</taxon>
        <taxon>Pteromalidae</taxon>
        <taxon>Pteromalinae</taxon>
        <taxon>Trichomalopsis</taxon>
    </lineage>
</organism>
<dbReference type="InterPro" id="IPR007135">
    <property type="entry name" value="Atg3/Atg10"/>
</dbReference>
<dbReference type="STRING" id="543379.A0A232EUT8"/>
<evidence type="ECO:0000256" key="3">
    <source>
        <dbReference type="ARBA" id="ARBA00022679"/>
    </source>
</evidence>
<keyword evidence="3" id="KW-0808">Transferase</keyword>
<keyword evidence="8" id="KW-1185">Reference proteome</keyword>
<dbReference type="GO" id="GO:0061651">
    <property type="term" value="F:Atg12 conjugating enzyme activity"/>
    <property type="evidence" value="ECO:0007669"/>
    <property type="project" value="TreeGrafter"/>
</dbReference>
<dbReference type="AlphaFoldDB" id="A0A232EUT8"/>
<keyword evidence="4" id="KW-0833">Ubl conjugation pathway</keyword>
<dbReference type="GO" id="GO:0000422">
    <property type="term" value="P:autophagy of mitochondrion"/>
    <property type="evidence" value="ECO:0007669"/>
    <property type="project" value="TreeGrafter"/>
</dbReference>
<evidence type="ECO:0000313" key="8">
    <source>
        <dbReference type="Proteomes" id="UP000215335"/>
    </source>
</evidence>
<protein>
    <recommendedName>
        <fullName evidence="2">Ubiquitin-like-conjugating enzyme ATG10</fullName>
    </recommendedName>
    <alternativeName>
        <fullName evidence="6">Autophagy-related protein 10</fullName>
    </alternativeName>
</protein>
<reference evidence="7 8" key="1">
    <citation type="journal article" date="2017" name="Curr. Biol.">
        <title>The Evolution of Venom by Co-option of Single-Copy Genes.</title>
        <authorList>
            <person name="Martinson E.O."/>
            <person name="Mrinalini"/>
            <person name="Kelkar Y.D."/>
            <person name="Chang C.H."/>
            <person name="Werren J.H."/>
        </authorList>
    </citation>
    <scope>NUCLEOTIDE SEQUENCE [LARGE SCALE GENOMIC DNA]</scope>
    <source>
        <strain evidence="7 8">Alberta</strain>
        <tissue evidence="7">Whole body</tissue>
    </source>
</reference>
<evidence type="ECO:0000313" key="7">
    <source>
        <dbReference type="EMBL" id="OXU22096.1"/>
    </source>
</evidence>
<evidence type="ECO:0000256" key="6">
    <source>
        <dbReference type="ARBA" id="ARBA00029833"/>
    </source>
</evidence>
<dbReference type="GO" id="GO:0005829">
    <property type="term" value="C:cytosol"/>
    <property type="evidence" value="ECO:0007669"/>
    <property type="project" value="TreeGrafter"/>
</dbReference>
<gene>
    <name evidence="7" type="ORF">TSAR_011590</name>
</gene>
<evidence type="ECO:0000256" key="1">
    <source>
        <dbReference type="ARBA" id="ARBA00005696"/>
    </source>
</evidence>
<dbReference type="PANTHER" id="PTHR14957">
    <property type="entry name" value="UBIQUITIN-LIKE-CONJUGATING ENZYME ATG10"/>
    <property type="match status" value="1"/>
</dbReference>
<evidence type="ECO:0000256" key="2">
    <source>
        <dbReference type="ARBA" id="ARBA00021099"/>
    </source>
</evidence>
<dbReference type="GO" id="GO:0032446">
    <property type="term" value="P:protein modification by small protein conjugation"/>
    <property type="evidence" value="ECO:0007669"/>
    <property type="project" value="TreeGrafter"/>
</dbReference>
<dbReference type="GO" id="GO:0000045">
    <property type="term" value="P:autophagosome assembly"/>
    <property type="evidence" value="ECO:0007669"/>
    <property type="project" value="TreeGrafter"/>
</dbReference>
<comment type="caution">
    <text evidence="7">The sequence shown here is derived from an EMBL/GenBank/DDBJ whole genome shotgun (WGS) entry which is preliminary data.</text>
</comment>
<keyword evidence="5" id="KW-0072">Autophagy</keyword>
<proteinExistence type="inferred from homology"/>
<dbReference type="OrthoDB" id="4089664at2759"/>
<dbReference type="EMBL" id="NNAY01002096">
    <property type="protein sequence ID" value="OXU22096.1"/>
    <property type="molecule type" value="Genomic_DNA"/>
</dbReference>
<accession>A0A232EUT8</accession>
<dbReference type="Proteomes" id="UP000215335">
    <property type="component" value="Unassembled WGS sequence"/>
</dbReference>
<evidence type="ECO:0000256" key="5">
    <source>
        <dbReference type="ARBA" id="ARBA00023006"/>
    </source>
</evidence>
<comment type="similarity">
    <text evidence="1">Belongs to the ATG10 family.</text>
</comment>